<comment type="caution">
    <text evidence="1">The sequence shown here is derived from an EMBL/GenBank/DDBJ whole genome shotgun (WGS) entry which is preliminary data.</text>
</comment>
<evidence type="ECO:0000313" key="1">
    <source>
        <dbReference type="EMBL" id="CVI55079.1"/>
    </source>
</evidence>
<keyword evidence="2" id="KW-1185">Reference proteome</keyword>
<gene>
    <name evidence="1" type="ORF">AGR7A_Cc160050</name>
</gene>
<evidence type="ECO:0000313" key="2">
    <source>
        <dbReference type="Proteomes" id="UP000192140"/>
    </source>
</evidence>
<sequence>MRGIVFGGEGAGWLYTVSSQVRKSL</sequence>
<organism evidence="1 2">
    <name type="scientific">Agrobacterium deltaense NCPPB 1641</name>
    <dbReference type="NCBI Taxonomy" id="1183425"/>
    <lineage>
        <taxon>Bacteria</taxon>
        <taxon>Pseudomonadati</taxon>
        <taxon>Pseudomonadota</taxon>
        <taxon>Alphaproteobacteria</taxon>
        <taxon>Hyphomicrobiales</taxon>
        <taxon>Rhizobiaceae</taxon>
        <taxon>Rhizobium/Agrobacterium group</taxon>
        <taxon>Agrobacterium</taxon>
    </lineage>
</organism>
<dbReference type="AlphaFoldDB" id="A0A1S7TKF1"/>
<accession>A0A1S7TKF1</accession>
<dbReference type="EMBL" id="FCNP01000008">
    <property type="protein sequence ID" value="CVI55079.1"/>
    <property type="molecule type" value="Genomic_DNA"/>
</dbReference>
<dbReference type="Proteomes" id="UP000192140">
    <property type="component" value="Unassembled WGS sequence"/>
</dbReference>
<reference evidence="1" key="1">
    <citation type="submission" date="2016-01" db="EMBL/GenBank/DDBJ databases">
        <authorList>
            <person name="Regsiter A."/>
            <person name="william w."/>
        </authorList>
    </citation>
    <scope>NUCLEOTIDE SEQUENCE</scope>
    <source>
        <strain evidence="1">NCPPB 1641</strain>
    </source>
</reference>
<proteinExistence type="predicted"/>
<name>A0A1S7TKF1_9HYPH</name>
<protein>
    <submittedName>
        <fullName evidence="1">Uncharacterized protein</fullName>
    </submittedName>
</protein>